<accession>A0A1I1HTL5</accession>
<dbReference type="Proteomes" id="UP000198598">
    <property type="component" value="Unassembled WGS sequence"/>
</dbReference>
<dbReference type="AlphaFoldDB" id="A0A1I1HTL5"/>
<reference evidence="1 2" key="1">
    <citation type="submission" date="2016-10" db="EMBL/GenBank/DDBJ databases">
        <authorList>
            <person name="de Groot N.N."/>
        </authorList>
    </citation>
    <scope>NUCLEOTIDE SEQUENCE [LARGE SCALE GENOMIC DNA]</scope>
    <source>
        <strain evidence="1 2">DSM 26130</strain>
    </source>
</reference>
<sequence length="63" mass="7309">METVESHLHTWPVELSTLTLGRAACRWRPVLLLFEKPSLNFKYEINANTTVFGYFFDGEFATL</sequence>
<keyword evidence="2" id="KW-1185">Reference proteome</keyword>
<evidence type="ECO:0000313" key="2">
    <source>
        <dbReference type="Proteomes" id="UP000198598"/>
    </source>
</evidence>
<evidence type="ECO:0000313" key="1">
    <source>
        <dbReference type="EMBL" id="SFC27479.1"/>
    </source>
</evidence>
<dbReference type="EMBL" id="FOLQ01000001">
    <property type="protein sequence ID" value="SFC27479.1"/>
    <property type="molecule type" value="Genomic_DNA"/>
</dbReference>
<gene>
    <name evidence="1" type="ORF">SAMN05216167_101782</name>
</gene>
<name>A0A1I1HTL5_9BACT</name>
<proteinExistence type="predicted"/>
<organism evidence="1 2">
    <name type="scientific">Spirosoma endophyticum</name>
    <dbReference type="NCBI Taxonomy" id="662367"/>
    <lineage>
        <taxon>Bacteria</taxon>
        <taxon>Pseudomonadati</taxon>
        <taxon>Bacteroidota</taxon>
        <taxon>Cytophagia</taxon>
        <taxon>Cytophagales</taxon>
        <taxon>Cytophagaceae</taxon>
        <taxon>Spirosoma</taxon>
    </lineage>
</organism>
<protein>
    <submittedName>
        <fullName evidence="1">Uncharacterized protein</fullName>
    </submittedName>
</protein>